<reference evidence="7" key="1">
    <citation type="submission" date="2018-05" db="EMBL/GenBank/DDBJ databases">
        <authorList>
            <person name="Lanie J.A."/>
            <person name="Ng W.-L."/>
            <person name="Kazmierczak K.M."/>
            <person name="Andrzejewski T.M."/>
            <person name="Davidsen T.M."/>
            <person name="Wayne K.J."/>
            <person name="Tettelin H."/>
            <person name="Glass J.I."/>
            <person name="Rusch D."/>
            <person name="Podicherti R."/>
            <person name="Tsui H.-C.T."/>
            <person name="Winkler M.E."/>
        </authorList>
    </citation>
    <scope>NUCLEOTIDE SEQUENCE</scope>
</reference>
<accession>A0A381PAE9</accession>
<dbReference type="InterPro" id="IPR043428">
    <property type="entry name" value="LivM-like"/>
</dbReference>
<dbReference type="EMBL" id="UINC01000928">
    <property type="protein sequence ID" value="SUZ63952.1"/>
    <property type="molecule type" value="Genomic_DNA"/>
</dbReference>
<keyword evidence="3 6" id="KW-0812">Transmembrane</keyword>
<feature type="transmembrane region" description="Helical" evidence="6">
    <location>
        <begin position="12"/>
        <end position="33"/>
    </location>
</feature>
<keyword evidence="5 6" id="KW-0472">Membrane</keyword>
<evidence type="ECO:0000256" key="6">
    <source>
        <dbReference type="SAM" id="Phobius"/>
    </source>
</evidence>
<evidence type="ECO:0000256" key="4">
    <source>
        <dbReference type="ARBA" id="ARBA00022989"/>
    </source>
</evidence>
<gene>
    <name evidence="7" type="ORF">METZ01_LOCUS16806</name>
</gene>
<evidence type="ECO:0008006" key="8">
    <source>
        <dbReference type="Google" id="ProtNLM"/>
    </source>
</evidence>
<feature type="transmembrane region" description="Helical" evidence="6">
    <location>
        <begin position="206"/>
        <end position="229"/>
    </location>
</feature>
<protein>
    <recommendedName>
        <fullName evidence="8">Branched-chain amino acid ABC transporter permease</fullName>
    </recommendedName>
</protein>
<dbReference type="PANTHER" id="PTHR30482">
    <property type="entry name" value="HIGH-AFFINITY BRANCHED-CHAIN AMINO ACID TRANSPORT SYSTEM PERMEASE"/>
    <property type="match status" value="1"/>
</dbReference>
<dbReference type="CDD" id="cd06581">
    <property type="entry name" value="TM_PBP1_LivM_like"/>
    <property type="match status" value="1"/>
</dbReference>
<comment type="subcellular location">
    <subcellularLocation>
        <location evidence="1">Cell membrane</location>
        <topology evidence="1">Multi-pass membrane protein</topology>
    </subcellularLocation>
</comment>
<sequence length="289" mass="29966">VLGVNVATGYGGMISLGHGVFVGVGAFATGYYVDGLSLPWLVAIALGALTAALSGALIGLPALRIKGIHLALVTLGLAIVFQPLSKRFPKITGGVSGTGIDAKFVSPSWWPSDTRMATAVYRYLFCILVVAIALWATWNLVNSRFGRGMRALRDNDTAAAIYGVDLVAARVQTFAISAGLAGLCGALQVVLVPFVSQEKYGPQESLVIYATAVIGGLGTIWGSVLGVIARTIVGAVGRAAAEVDGFGLIGEFLDLLDEAPFVFGVGLILLTFLFPRGLAGIGRRKQAAD</sequence>
<evidence type="ECO:0000256" key="5">
    <source>
        <dbReference type="ARBA" id="ARBA00023136"/>
    </source>
</evidence>
<keyword evidence="4 6" id="KW-1133">Transmembrane helix</keyword>
<dbReference type="GO" id="GO:0005886">
    <property type="term" value="C:plasma membrane"/>
    <property type="evidence" value="ECO:0007669"/>
    <property type="project" value="UniProtKB-SubCell"/>
</dbReference>
<dbReference type="AlphaFoldDB" id="A0A381PAE9"/>
<feature type="transmembrane region" description="Helical" evidence="6">
    <location>
        <begin position="174"/>
        <end position="194"/>
    </location>
</feature>
<evidence type="ECO:0000313" key="7">
    <source>
        <dbReference type="EMBL" id="SUZ63952.1"/>
    </source>
</evidence>
<keyword evidence="2" id="KW-1003">Cell membrane</keyword>
<feature type="non-terminal residue" evidence="7">
    <location>
        <position position="1"/>
    </location>
</feature>
<evidence type="ECO:0000256" key="3">
    <source>
        <dbReference type="ARBA" id="ARBA00022692"/>
    </source>
</evidence>
<dbReference type="PANTHER" id="PTHR30482:SF10">
    <property type="entry name" value="HIGH-AFFINITY BRANCHED-CHAIN AMINO ACID TRANSPORT PROTEIN BRAE"/>
    <property type="match status" value="1"/>
</dbReference>
<proteinExistence type="predicted"/>
<evidence type="ECO:0000256" key="2">
    <source>
        <dbReference type="ARBA" id="ARBA00022475"/>
    </source>
</evidence>
<organism evidence="7">
    <name type="scientific">marine metagenome</name>
    <dbReference type="NCBI Taxonomy" id="408172"/>
    <lineage>
        <taxon>unclassified sequences</taxon>
        <taxon>metagenomes</taxon>
        <taxon>ecological metagenomes</taxon>
    </lineage>
</organism>
<dbReference type="Pfam" id="PF02653">
    <property type="entry name" value="BPD_transp_2"/>
    <property type="match status" value="1"/>
</dbReference>
<evidence type="ECO:0000256" key="1">
    <source>
        <dbReference type="ARBA" id="ARBA00004651"/>
    </source>
</evidence>
<name>A0A381PAE9_9ZZZZ</name>
<feature type="transmembrane region" description="Helical" evidence="6">
    <location>
        <begin position="67"/>
        <end position="84"/>
    </location>
</feature>
<dbReference type="GO" id="GO:0015658">
    <property type="term" value="F:branched-chain amino acid transmembrane transporter activity"/>
    <property type="evidence" value="ECO:0007669"/>
    <property type="project" value="InterPro"/>
</dbReference>
<dbReference type="InterPro" id="IPR001851">
    <property type="entry name" value="ABC_transp_permease"/>
</dbReference>
<feature type="transmembrane region" description="Helical" evidence="6">
    <location>
        <begin position="120"/>
        <end position="138"/>
    </location>
</feature>
<feature type="transmembrane region" description="Helical" evidence="6">
    <location>
        <begin position="40"/>
        <end position="61"/>
    </location>
</feature>